<dbReference type="InterPro" id="IPR029062">
    <property type="entry name" value="Class_I_gatase-like"/>
</dbReference>
<proteinExistence type="inferred from homology"/>
<feature type="domain" description="LD-carboxypeptidase C-terminal" evidence="4">
    <location>
        <begin position="193"/>
        <end position="307"/>
    </location>
</feature>
<protein>
    <submittedName>
        <fullName evidence="5">LD-carboxypeptidase</fullName>
    </submittedName>
</protein>
<evidence type="ECO:0000313" key="6">
    <source>
        <dbReference type="Proteomes" id="UP000830326"/>
    </source>
</evidence>
<dbReference type="InterPro" id="IPR027461">
    <property type="entry name" value="Carboxypeptidase_A_C_sf"/>
</dbReference>
<name>A0ABY4HEF4_9BACI</name>
<dbReference type="SUPFAM" id="SSF52317">
    <property type="entry name" value="Class I glutamine amidotransferase-like"/>
    <property type="match status" value="1"/>
</dbReference>
<dbReference type="PANTHER" id="PTHR30237">
    <property type="entry name" value="MURAMOYLTETRAPEPTIDE CARBOXYPEPTIDASE"/>
    <property type="match status" value="1"/>
</dbReference>
<dbReference type="SUPFAM" id="SSF141986">
    <property type="entry name" value="LD-carboxypeptidase A C-terminal domain-like"/>
    <property type="match status" value="1"/>
</dbReference>
<evidence type="ECO:0000313" key="5">
    <source>
        <dbReference type="EMBL" id="UOR13268.1"/>
    </source>
</evidence>
<dbReference type="RefSeq" id="WP_245034779.1">
    <property type="nucleotide sequence ID" value="NZ_CP095075.1"/>
</dbReference>
<evidence type="ECO:0000256" key="2">
    <source>
        <dbReference type="ARBA" id="ARBA00022801"/>
    </source>
</evidence>
<reference evidence="5" key="1">
    <citation type="submission" date="2022-04" db="EMBL/GenBank/DDBJ databases">
        <title>Halobacillus sp. isolated from saltern.</title>
        <authorList>
            <person name="Won M."/>
            <person name="Lee C.-M."/>
            <person name="Woen H.-Y."/>
            <person name="Kwon S.-W."/>
        </authorList>
    </citation>
    <scope>NUCLEOTIDE SEQUENCE</scope>
    <source>
        <strain evidence="5">SSHM10-5</strain>
    </source>
</reference>
<dbReference type="InterPro" id="IPR040921">
    <property type="entry name" value="Peptidase_S66C"/>
</dbReference>
<dbReference type="Pfam" id="PF17676">
    <property type="entry name" value="Peptidase_S66C"/>
    <property type="match status" value="1"/>
</dbReference>
<accession>A0ABY4HEF4</accession>
<dbReference type="CDD" id="cd07062">
    <property type="entry name" value="Peptidase_S66_mccF_like"/>
    <property type="match status" value="1"/>
</dbReference>
<dbReference type="InterPro" id="IPR003507">
    <property type="entry name" value="S66_fam"/>
</dbReference>
<dbReference type="InterPro" id="IPR027478">
    <property type="entry name" value="LdcA_N"/>
</dbReference>
<dbReference type="Pfam" id="PF02016">
    <property type="entry name" value="Peptidase_S66"/>
    <property type="match status" value="1"/>
</dbReference>
<dbReference type="InterPro" id="IPR040449">
    <property type="entry name" value="Peptidase_S66_N"/>
</dbReference>
<organism evidence="5 6">
    <name type="scientific">Halobacillus amylolyticus</name>
    <dbReference type="NCBI Taxonomy" id="2932259"/>
    <lineage>
        <taxon>Bacteria</taxon>
        <taxon>Bacillati</taxon>
        <taxon>Bacillota</taxon>
        <taxon>Bacilli</taxon>
        <taxon>Bacillales</taxon>
        <taxon>Bacillaceae</taxon>
        <taxon>Halobacillus</taxon>
    </lineage>
</organism>
<comment type="similarity">
    <text evidence="1">Belongs to the peptidase S66 family.</text>
</comment>
<keyword evidence="2" id="KW-0378">Hydrolase</keyword>
<dbReference type="PIRSF" id="PIRSF028757">
    <property type="entry name" value="LD-carboxypeptidase"/>
    <property type="match status" value="1"/>
</dbReference>
<dbReference type="PANTHER" id="PTHR30237:SF6">
    <property type="entry name" value="CARBOXYPEPTIDASE YOCD-RELATED"/>
    <property type="match status" value="1"/>
</dbReference>
<evidence type="ECO:0000256" key="1">
    <source>
        <dbReference type="ARBA" id="ARBA00010233"/>
    </source>
</evidence>
<evidence type="ECO:0000259" key="3">
    <source>
        <dbReference type="Pfam" id="PF02016"/>
    </source>
</evidence>
<dbReference type="Proteomes" id="UP000830326">
    <property type="component" value="Chromosome"/>
</dbReference>
<dbReference type="Gene3D" id="3.40.50.10740">
    <property type="entry name" value="Class I glutamine amidotransferase-like"/>
    <property type="match status" value="1"/>
</dbReference>
<dbReference type="EMBL" id="CP095075">
    <property type="protein sequence ID" value="UOR13268.1"/>
    <property type="molecule type" value="Genomic_DNA"/>
</dbReference>
<sequence length="321" mass="35941">MIPPKLKEGDEVRVISPAESMAMIAHDQRDLAIQRFKEMGLTVTFSQHAYAEKASIEKRVADLHDAFRDPNVRAILTTIGGYSSNQLLQYIDYDLIVSHPKILCGFSDITALSHAIHKRTGLVTYSGPHFSSFGMKKGIEYTAEYFQKALMAQDPVAIRPADHWSDDEWYIDQENRSFHLHDGYVVINEGGAKGTSIGGNLCTLNLLQGTDYMPSLAGAILFIEDDLLTNAPTFDRDLQSLIHQPEFNHVRGMVIGRFQKRSEIKLEDLKQIIASKREFSDLPIVAEASFGHTTPRFTFPIGGTVSLEAKANRVTITFMNH</sequence>
<gene>
    <name evidence="5" type="ORF">MUO15_07215</name>
</gene>
<keyword evidence="6" id="KW-1185">Reference proteome</keyword>
<feature type="domain" description="LD-carboxypeptidase N-terminal" evidence="3">
    <location>
        <begin position="12"/>
        <end position="127"/>
    </location>
</feature>
<dbReference type="Gene3D" id="3.50.30.60">
    <property type="entry name" value="LD-carboxypeptidase A C-terminal domain-like"/>
    <property type="match status" value="1"/>
</dbReference>
<evidence type="ECO:0000259" key="4">
    <source>
        <dbReference type="Pfam" id="PF17676"/>
    </source>
</evidence>